<dbReference type="Pfam" id="PF02984">
    <property type="entry name" value="Cyclin_C"/>
    <property type="match status" value="1"/>
</dbReference>
<keyword evidence="3" id="KW-0132">Cell division</keyword>
<dbReference type="SUPFAM" id="SSF47954">
    <property type="entry name" value="Cyclin-like"/>
    <property type="match status" value="2"/>
</dbReference>
<feature type="domain" description="Cyclin-like" evidence="8">
    <location>
        <begin position="83"/>
        <end position="173"/>
    </location>
</feature>
<evidence type="ECO:0000259" key="8">
    <source>
        <dbReference type="SMART" id="SM00385"/>
    </source>
</evidence>
<dbReference type="InterPro" id="IPR013763">
    <property type="entry name" value="Cyclin-like_dom"/>
</dbReference>
<evidence type="ECO:0000256" key="7">
    <source>
        <dbReference type="RuleBase" id="RU000383"/>
    </source>
</evidence>
<dbReference type="InterPro" id="IPR004367">
    <property type="entry name" value="Cyclin_C-dom"/>
</dbReference>
<evidence type="ECO:0000259" key="9">
    <source>
        <dbReference type="SMART" id="SM01332"/>
    </source>
</evidence>
<dbReference type="FunFam" id="1.10.472.10:FF:000040">
    <property type="entry name" value="D6-type cyclin"/>
    <property type="match status" value="1"/>
</dbReference>
<evidence type="ECO:0000313" key="10">
    <source>
        <dbReference type="EMBL" id="KAF7809938.1"/>
    </source>
</evidence>
<feature type="domain" description="Cyclin C-terminal" evidence="9">
    <location>
        <begin position="182"/>
        <end position="292"/>
    </location>
</feature>
<dbReference type="CDD" id="cd20544">
    <property type="entry name" value="CYCLIN_AtCycD-like_rpt2"/>
    <property type="match status" value="1"/>
</dbReference>
<comment type="similarity">
    <text evidence="1">Belongs to the cyclin family. Cyclin D subfamily.</text>
</comment>
<dbReference type="Pfam" id="PF00134">
    <property type="entry name" value="Cyclin_N"/>
    <property type="match status" value="1"/>
</dbReference>
<dbReference type="GO" id="GO:0051301">
    <property type="term" value="P:cell division"/>
    <property type="evidence" value="ECO:0007669"/>
    <property type="project" value="UniProtKB-KW"/>
</dbReference>
<keyword evidence="11" id="KW-1185">Reference proteome</keyword>
<keyword evidence="5" id="KW-0131">Cell cycle</keyword>
<evidence type="ECO:0000313" key="11">
    <source>
        <dbReference type="Proteomes" id="UP000634136"/>
    </source>
</evidence>
<dbReference type="InterPro" id="IPR048258">
    <property type="entry name" value="Cyclins_cyclin-box"/>
</dbReference>
<dbReference type="Proteomes" id="UP000634136">
    <property type="component" value="Unassembled WGS sequence"/>
</dbReference>
<comment type="subunit">
    <text evidence="2">Interacts with the CDC2 protein kinase to form a serine/threonine kinase holoenzyme complex also known as maturation promoting factor (MPF). The cyclin subunit imparts substrate specificity to the complex.</text>
</comment>
<comment type="caution">
    <text evidence="10">The sequence shown here is derived from an EMBL/GenBank/DDBJ whole genome shotgun (WGS) entry which is preliminary data.</text>
</comment>
<evidence type="ECO:0000256" key="1">
    <source>
        <dbReference type="ARBA" id="ARBA00009065"/>
    </source>
</evidence>
<dbReference type="InterPro" id="IPR006671">
    <property type="entry name" value="Cyclin_N"/>
</dbReference>
<reference evidence="10" key="1">
    <citation type="submission" date="2020-09" db="EMBL/GenBank/DDBJ databases">
        <title>Genome-Enabled Discovery of Anthraquinone Biosynthesis in Senna tora.</title>
        <authorList>
            <person name="Kang S.-H."/>
            <person name="Pandey R.P."/>
            <person name="Lee C.-M."/>
            <person name="Sim J.-S."/>
            <person name="Jeong J.-T."/>
            <person name="Choi B.-S."/>
            <person name="Jung M."/>
            <person name="Ginzburg D."/>
            <person name="Zhao K."/>
            <person name="Won S.Y."/>
            <person name="Oh T.-J."/>
            <person name="Yu Y."/>
            <person name="Kim N.-H."/>
            <person name="Lee O.R."/>
            <person name="Lee T.-H."/>
            <person name="Bashyal P."/>
            <person name="Kim T.-S."/>
            <person name="Lee W.-H."/>
            <person name="Kawkins C."/>
            <person name="Kim C.-K."/>
            <person name="Kim J.S."/>
            <person name="Ahn B.O."/>
            <person name="Rhee S.Y."/>
            <person name="Sohng J.K."/>
        </authorList>
    </citation>
    <scope>NUCLEOTIDE SEQUENCE</scope>
    <source>
        <tissue evidence="10">Leaf</tissue>
    </source>
</reference>
<dbReference type="FunFam" id="1.10.472.10:FF:000060">
    <property type="entry name" value="D6-type cyclin"/>
    <property type="match status" value="1"/>
</dbReference>
<evidence type="ECO:0000256" key="2">
    <source>
        <dbReference type="ARBA" id="ARBA00011177"/>
    </source>
</evidence>
<dbReference type="EMBL" id="JAAIUW010000011">
    <property type="protein sequence ID" value="KAF7809938.1"/>
    <property type="molecule type" value="Genomic_DNA"/>
</dbReference>
<dbReference type="PANTHER" id="PTHR10177">
    <property type="entry name" value="CYCLINS"/>
    <property type="match status" value="1"/>
</dbReference>
<accession>A0A834SUV8</accession>
<proteinExistence type="inferred from homology"/>
<dbReference type="AlphaFoldDB" id="A0A834SUV8"/>
<sequence length="316" mass="36009">MSIIISPEHQLGALDDLYCNEAAAASDDAVSFHSENLPWDSDHEGCVLTLLDSELDQIQDKQKSLAQLRENTCLVSAREEAINWILKVQDYYSFRPETAYLSVNYLDRFLLSHSLPRDRGWPMQLLAVACVAVAAKMEERRVPLLLDLQTMEPRRRVLFKPKTVQRMELLVMATLRWRLRCVTPFDFAPLFVAKLSSSSSASIKTTLNHIISRVSHVINRTCLVTDFFEFRPSTIAAAALLWVIHQYVDEQMSLSCLHQYINTEMVQKCYKLMKKKHKILQSLHFVATEVESSLPPSPTCVLDHAAMQESIKDLAA</sequence>
<dbReference type="Gene3D" id="1.10.472.10">
    <property type="entry name" value="Cyclin-like"/>
    <property type="match status" value="2"/>
</dbReference>
<evidence type="ECO:0000256" key="5">
    <source>
        <dbReference type="ARBA" id="ARBA00023306"/>
    </source>
</evidence>
<keyword evidence="4 7" id="KW-0195">Cyclin</keyword>
<dbReference type="CDD" id="cd20543">
    <property type="entry name" value="CYCLIN_AtCycD-like_rpt1"/>
    <property type="match status" value="1"/>
</dbReference>
<evidence type="ECO:0000256" key="6">
    <source>
        <dbReference type="ARBA" id="ARBA00032263"/>
    </source>
</evidence>
<dbReference type="InterPro" id="IPR039361">
    <property type="entry name" value="Cyclin"/>
</dbReference>
<name>A0A834SUV8_9FABA</name>
<dbReference type="OrthoDB" id="5590282at2759"/>
<evidence type="ECO:0000256" key="3">
    <source>
        <dbReference type="ARBA" id="ARBA00022618"/>
    </source>
</evidence>
<dbReference type="InterPro" id="IPR036915">
    <property type="entry name" value="Cyclin-like_sf"/>
</dbReference>
<evidence type="ECO:0000256" key="4">
    <source>
        <dbReference type="ARBA" id="ARBA00023127"/>
    </source>
</evidence>
<dbReference type="SMART" id="SM01332">
    <property type="entry name" value="Cyclin_C"/>
    <property type="match status" value="1"/>
</dbReference>
<organism evidence="10 11">
    <name type="scientific">Senna tora</name>
    <dbReference type="NCBI Taxonomy" id="362788"/>
    <lineage>
        <taxon>Eukaryota</taxon>
        <taxon>Viridiplantae</taxon>
        <taxon>Streptophyta</taxon>
        <taxon>Embryophyta</taxon>
        <taxon>Tracheophyta</taxon>
        <taxon>Spermatophyta</taxon>
        <taxon>Magnoliopsida</taxon>
        <taxon>eudicotyledons</taxon>
        <taxon>Gunneridae</taxon>
        <taxon>Pentapetalae</taxon>
        <taxon>rosids</taxon>
        <taxon>fabids</taxon>
        <taxon>Fabales</taxon>
        <taxon>Fabaceae</taxon>
        <taxon>Caesalpinioideae</taxon>
        <taxon>Cassia clade</taxon>
        <taxon>Senna</taxon>
    </lineage>
</organism>
<protein>
    <recommendedName>
        <fullName evidence="6">B-like cyclin</fullName>
    </recommendedName>
</protein>
<dbReference type="PROSITE" id="PS00292">
    <property type="entry name" value="CYCLINS"/>
    <property type="match status" value="1"/>
</dbReference>
<dbReference type="SMART" id="SM00385">
    <property type="entry name" value="CYCLIN"/>
    <property type="match status" value="1"/>
</dbReference>
<gene>
    <name evidence="10" type="ORF">G2W53_036681</name>
</gene>